<dbReference type="STRING" id="1907941.BKE30_03125"/>
<keyword evidence="4" id="KW-1133">Transmembrane helix</keyword>
<dbReference type="GO" id="GO:0008961">
    <property type="term" value="F:phosphatidylglycerol-prolipoprotein diacylglyceryl transferase activity"/>
    <property type="evidence" value="ECO:0007669"/>
    <property type="project" value="InterPro"/>
</dbReference>
<evidence type="ECO:0000256" key="1">
    <source>
        <dbReference type="ARBA" id="ARBA00004196"/>
    </source>
</evidence>
<dbReference type="SUPFAM" id="SSF52833">
    <property type="entry name" value="Thioredoxin-like"/>
    <property type="match status" value="1"/>
</dbReference>
<gene>
    <name evidence="6" type="ORF">BKE30_03125</name>
</gene>
<feature type="transmembrane region" description="Helical" evidence="4">
    <location>
        <begin position="15"/>
        <end position="37"/>
    </location>
</feature>
<feature type="domain" description="Thioredoxin" evidence="5">
    <location>
        <begin position="138"/>
        <end position="280"/>
    </location>
</feature>
<feature type="transmembrane region" description="Helical" evidence="4">
    <location>
        <begin position="92"/>
        <end position="107"/>
    </location>
</feature>
<dbReference type="AlphaFoldDB" id="A0A1S8CXB4"/>
<dbReference type="PANTHER" id="PTHR42852">
    <property type="entry name" value="THIOL:DISULFIDE INTERCHANGE PROTEIN DSBE"/>
    <property type="match status" value="1"/>
</dbReference>
<evidence type="ECO:0000256" key="3">
    <source>
        <dbReference type="ARBA" id="ARBA00023284"/>
    </source>
</evidence>
<dbReference type="InterPro" id="IPR017937">
    <property type="entry name" value="Thioredoxin_CS"/>
</dbReference>
<dbReference type="Pfam" id="PF08534">
    <property type="entry name" value="Redoxin"/>
    <property type="match status" value="1"/>
</dbReference>
<keyword evidence="3" id="KW-0676">Redox-active center</keyword>
<dbReference type="EMBL" id="MLCN01000007">
    <property type="protein sequence ID" value="ONG41837.1"/>
    <property type="molecule type" value="Genomic_DNA"/>
</dbReference>
<keyword evidence="4" id="KW-0812">Transmembrane</keyword>
<evidence type="ECO:0000256" key="4">
    <source>
        <dbReference type="SAM" id="Phobius"/>
    </source>
</evidence>
<dbReference type="InterPro" id="IPR013766">
    <property type="entry name" value="Thioredoxin_domain"/>
</dbReference>
<dbReference type="GO" id="GO:0017004">
    <property type="term" value="P:cytochrome complex assembly"/>
    <property type="evidence" value="ECO:0007669"/>
    <property type="project" value="UniProtKB-KW"/>
</dbReference>
<dbReference type="InterPro" id="IPR036249">
    <property type="entry name" value="Thioredoxin-like_sf"/>
</dbReference>
<organism evidence="6 7">
    <name type="scientific">Alkanindiges hydrocarboniclasticus</name>
    <dbReference type="NCBI Taxonomy" id="1907941"/>
    <lineage>
        <taxon>Bacteria</taxon>
        <taxon>Pseudomonadati</taxon>
        <taxon>Pseudomonadota</taxon>
        <taxon>Gammaproteobacteria</taxon>
        <taxon>Moraxellales</taxon>
        <taxon>Moraxellaceae</taxon>
        <taxon>Alkanindiges</taxon>
    </lineage>
</organism>
<dbReference type="InterPro" id="IPR013740">
    <property type="entry name" value="Redoxin"/>
</dbReference>
<sequence length="282" mass="31875">MMISSDALHLGPLMLPWTLIIVATGLMLLSAVLFGLARKYSWSKQQLGQSQDVLWSSFLLGMLGARLVFVLLNAELYFAAPIDILKIQDKGFHLWGGVLIGALWYLIRNRQLQIRFKAILLIIFILWIGLGLAFKSSLKTEVAFPDLVFAGLEQERLGTDKISLSQFIGQPTVINMWASWCPPCHREMPVLAKAAKQHPQVNFVMLNQGEEVATVNAYLRKHQFQFKHVLLDPYGELPQQLNSFGLPTTLFFNAQGQLVERHMGELSPAMLQQYLNRISDQP</sequence>
<dbReference type="OrthoDB" id="9799347at2"/>
<evidence type="ECO:0000259" key="5">
    <source>
        <dbReference type="PROSITE" id="PS51352"/>
    </source>
</evidence>
<reference evidence="6 7" key="1">
    <citation type="submission" date="2016-10" db="EMBL/GenBank/DDBJ databases">
        <title>Draft Genome sequence of Alkanindiges sp. strain H1.</title>
        <authorList>
            <person name="Subhash Y."/>
            <person name="Lee S."/>
        </authorList>
    </citation>
    <scope>NUCLEOTIDE SEQUENCE [LARGE SCALE GENOMIC DNA]</scope>
    <source>
        <strain evidence="6 7">H1</strain>
    </source>
</reference>
<feature type="transmembrane region" description="Helical" evidence="4">
    <location>
        <begin position="58"/>
        <end position="80"/>
    </location>
</feature>
<comment type="subcellular location">
    <subcellularLocation>
        <location evidence="1">Cell envelope</location>
    </subcellularLocation>
</comment>
<evidence type="ECO:0000256" key="2">
    <source>
        <dbReference type="ARBA" id="ARBA00022748"/>
    </source>
</evidence>
<dbReference type="Gene3D" id="3.40.30.10">
    <property type="entry name" value="Glutaredoxin"/>
    <property type="match status" value="1"/>
</dbReference>
<dbReference type="RefSeq" id="WP_045796118.1">
    <property type="nucleotide sequence ID" value="NZ_MLCN01000007.1"/>
</dbReference>
<dbReference type="InterPro" id="IPR001640">
    <property type="entry name" value="Lgt"/>
</dbReference>
<dbReference type="Pfam" id="PF01790">
    <property type="entry name" value="LGT"/>
    <property type="match status" value="1"/>
</dbReference>
<dbReference type="GeneID" id="69582888"/>
<keyword evidence="2" id="KW-0201">Cytochrome c-type biogenesis</keyword>
<dbReference type="GO" id="GO:0015036">
    <property type="term" value="F:disulfide oxidoreductase activity"/>
    <property type="evidence" value="ECO:0007669"/>
    <property type="project" value="UniProtKB-ARBA"/>
</dbReference>
<dbReference type="PROSITE" id="PS51352">
    <property type="entry name" value="THIOREDOXIN_2"/>
    <property type="match status" value="1"/>
</dbReference>
<dbReference type="CDD" id="cd02966">
    <property type="entry name" value="TlpA_like_family"/>
    <property type="match status" value="1"/>
</dbReference>
<dbReference type="GO" id="GO:0042158">
    <property type="term" value="P:lipoprotein biosynthetic process"/>
    <property type="evidence" value="ECO:0007669"/>
    <property type="project" value="InterPro"/>
</dbReference>
<dbReference type="Proteomes" id="UP000192132">
    <property type="component" value="Unassembled WGS sequence"/>
</dbReference>
<feature type="transmembrane region" description="Helical" evidence="4">
    <location>
        <begin position="114"/>
        <end position="134"/>
    </location>
</feature>
<keyword evidence="4" id="KW-0472">Membrane</keyword>
<name>A0A1S8CXB4_9GAMM</name>
<dbReference type="GO" id="GO:0030313">
    <property type="term" value="C:cell envelope"/>
    <property type="evidence" value="ECO:0007669"/>
    <property type="project" value="UniProtKB-SubCell"/>
</dbReference>
<keyword evidence="7" id="KW-1185">Reference proteome</keyword>
<dbReference type="InterPro" id="IPR050553">
    <property type="entry name" value="Thioredoxin_ResA/DsbE_sf"/>
</dbReference>
<dbReference type="PANTHER" id="PTHR42852:SF13">
    <property type="entry name" value="PROTEIN DIPZ"/>
    <property type="match status" value="1"/>
</dbReference>
<comment type="caution">
    <text evidence="6">The sequence shown here is derived from an EMBL/GenBank/DDBJ whole genome shotgun (WGS) entry which is preliminary data.</text>
</comment>
<accession>A0A1S8CXB4</accession>
<dbReference type="GO" id="GO:0005886">
    <property type="term" value="C:plasma membrane"/>
    <property type="evidence" value="ECO:0007669"/>
    <property type="project" value="InterPro"/>
</dbReference>
<proteinExistence type="predicted"/>
<evidence type="ECO:0000313" key="7">
    <source>
        <dbReference type="Proteomes" id="UP000192132"/>
    </source>
</evidence>
<protein>
    <submittedName>
        <fullName evidence="6">Redoxin</fullName>
    </submittedName>
</protein>
<evidence type="ECO:0000313" key="6">
    <source>
        <dbReference type="EMBL" id="ONG41837.1"/>
    </source>
</evidence>
<dbReference type="PROSITE" id="PS00194">
    <property type="entry name" value="THIOREDOXIN_1"/>
    <property type="match status" value="1"/>
</dbReference>